<evidence type="ECO:0000256" key="13">
    <source>
        <dbReference type="PROSITE-ProRule" id="PRU00146"/>
    </source>
</evidence>
<dbReference type="AlphaFoldDB" id="A0A6P6JV26"/>
<feature type="domain" description="HSR" evidence="19">
    <location>
        <begin position="1"/>
        <end position="109"/>
    </location>
</feature>
<dbReference type="Proteomes" id="UP000515129">
    <property type="component" value="Chromosome 28"/>
</dbReference>
<evidence type="ECO:0000256" key="7">
    <source>
        <dbReference type="ARBA" id="ARBA00022833"/>
    </source>
</evidence>
<dbReference type="InterPro" id="IPR011011">
    <property type="entry name" value="Znf_FYVE_PHD"/>
</dbReference>
<feature type="domain" description="CARD" evidence="17">
    <location>
        <begin position="925"/>
        <end position="1007"/>
    </location>
</feature>
<evidence type="ECO:0000256" key="6">
    <source>
        <dbReference type="ARBA" id="ARBA00022771"/>
    </source>
</evidence>
<dbReference type="InterPro" id="IPR036427">
    <property type="entry name" value="Bromodomain-like_sf"/>
</dbReference>
<evidence type="ECO:0000256" key="12">
    <source>
        <dbReference type="PROSITE-ProRule" id="PRU00035"/>
    </source>
</evidence>
<evidence type="ECO:0000313" key="21">
    <source>
        <dbReference type="Proteomes" id="UP000515129"/>
    </source>
</evidence>
<keyword evidence="2" id="KW-0963">Cytoplasm</keyword>
<dbReference type="GO" id="GO:0042981">
    <property type="term" value="P:regulation of apoptotic process"/>
    <property type="evidence" value="ECO:0007669"/>
    <property type="project" value="InterPro"/>
</dbReference>
<evidence type="ECO:0000259" key="20">
    <source>
        <dbReference type="PROSITE" id="PS51830"/>
    </source>
</evidence>
<feature type="region of interest" description="Disordered" evidence="14">
    <location>
        <begin position="115"/>
        <end position="160"/>
    </location>
</feature>
<dbReference type="InterPro" id="IPR043563">
    <property type="entry name" value="Sp110/Sp140/Sp140L-like"/>
</dbReference>
<keyword evidence="7" id="KW-0862">Zinc</keyword>
<dbReference type="Gene3D" id="1.10.533.10">
    <property type="entry name" value="Death Domain, Fas"/>
    <property type="match status" value="1"/>
</dbReference>
<dbReference type="PRINTS" id="PR00503">
    <property type="entry name" value="BROMODOMAIN"/>
</dbReference>
<keyword evidence="3" id="KW-0597">Phosphoprotein</keyword>
<dbReference type="PROSITE" id="PS50014">
    <property type="entry name" value="BROMODOMAIN_2"/>
    <property type="match status" value="1"/>
</dbReference>
<dbReference type="RefSeq" id="XP_026063485.1">
    <property type="nucleotide sequence ID" value="XM_026207700.1"/>
</dbReference>
<dbReference type="FunFam" id="1.10.533.10:FF:000013">
    <property type="entry name" value="Apoptosis-associated speck-like protein containing a CARD"/>
    <property type="match status" value="1"/>
</dbReference>
<dbReference type="FunFam" id="3.10.390.10:FF:000004">
    <property type="entry name" value="Deformed epidermal autoregulatory factor 1"/>
    <property type="match status" value="1"/>
</dbReference>
<reference evidence="22" key="1">
    <citation type="submission" date="2025-08" db="UniProtKB">
        <authorList>
            <consortium name="RefSeq"/>
        </authorList>
    </citation>
    <scope>IDENTIFICATION</scope>
    <source>
        <strain evidence="22">Wakin</strain>
        <tissue evidence="22">Muscle</tissue>
    </source>
</reference>
<dbReference type="GO" id="GO:0003677">
    <property type="term" value="F:DNA binding"/>
    <property type="evidence" value="ECO:0007669"/>
    <property type="project" value="InterPro"/>
</dbReference>
<dbReference type="GO" id="GO:0008270">
    <property type="term" value="F:zinc ion binding"/>
    <property type="evidence" value="ECO:0007669"/>
    <property type="project" value="UniProtKB-KW"/>
</dbReference>
<evidence type="ECO:0000256" key="11">
    <source>
        <dbReference type="ARBA" id="ARBA00023242"/>
    </source>
</evidence>
<dbReference type="InterPro" id="IPR019787">
    <property type="entry name" value="Znf_PHD-finger"/>
</dbReference>
<evidence type="ECO:0000256" key="5">
    <source>
        <dbReference type="ARBA" id="ARBA00022723"/>
    </source>
</evidence>
<dbReference type="Pfam" id="PF00628">
    <property type="entry name" value="PHD"/>
    <property type="match status" value="1"/>
</dbReference>
<dbReference type="Gene3D" id="3.10.390.10">
    <property type="entry name" value="SAND domain-like"/>
    <property type="match status" value="2"/>
</dbReference>
<dbReference type="GO" id="GO:0005634">
    <property type="term" value="C:nucleus"/>
    <property type="evidence" value="ECO:0007669"/>
    <property type="project" value="InterPro"/>
</dbReference>
<dbReference type="KEGG" id="caua:113046749"/>
<feature type="domain" description="PHD-type" evidence="16">
    <location>
        <begin position="474"/>
        <end position="521"/>
    </location>
</feature>
<feature type="compositionally biased region" description="Polar residues" evidence="14">
    <location>
        <begin position="339"/>
        <end position="355"/>
    </location>
</feature>
<dbReference type="InterPro" id="IPR033516">
    <property type="entry name" value="CARD8/ASC/NALP1_CARD"/>
</dbReference>
<dbReference type="InterPro" id="IPR011029">
    <property type="entry name" value="DEATH-like_dom_sf"/>
</dbReference>
<dbReference type="GO" id="GO:0006954">
    <property type="term" value="P:inflammatory response"/>
    <property type="evidence" value="ECO:0007669"/>
    <property type="project" value="UniProtKB-KW"/>
</dbReference>
<keyword evidence="9 12" id="KW-0103">Bromodomain</keyword>
<keyword evidence="5" id="KW-0479">Metal-binding</keyword>
<evidence type="ECO:0000256" key="3">
    <source>
        <dbReference type="ARBA" id="ARBA00022553"/>
    </source>
</evidence>
<evidence type="ECO:0000256" key="10">
    <source>
        <dbReference type="ARBA" id="ARBA00023198"/>
    </source>
</evidence>
<dbReference type="PANTHER" id="PTHR46386:SF1">
    <property type="entry name" value="NUCLEAR BODY PROTEIN SP140-LIKE PROTEIN"/>
    <property type="match status" value="1"/>
</dbReference>
<evidence type="ECO:0000259" key="17">
    <source>
        <dbReference type="PROSITE" id="PS50209"/>
    </source>
</evidence>
<evidence type="ECO:0000256" key="4">
    <source>
        <dbReference type="ARBA" id="ARBA00022588"/>
    </source>
</evidence>
<evidence type="ECO:0000256" key="8">
    <source>
        <dbReference type="ARBA" id="ARBA00022859"/>
    </source>
</evidence>
<proteinExistence type="predicted"/>
<keyword evidence="4" id="KW-0399">Innate immunity</keyword>
<feature type="domain" description="SAND" evidence="18">
    <location>
        <begin position="239"/>
        <end position="317"/>
    </location>
</feature>
<protein>
    <submittedName>
        <fullName evidence="22">Uncharacterized protein LOC113046749</fullName>
    </submittedName>
</protein>
<sequence>MDQLDLLTNEELLFFFHRKKTEISCIEQPHRLLTQLRDHDLVPEKLFETMIKIRSPEQKEKGFYVVLDWLEKNRPQDINQFWSCVFEEHILKLYPTLRILKKNLLEIIESKGKAEKGQEKSYTGKRKKDDKTNEDNIDPHFFSAFTPKRRKPDKKPSFCTSNLFEKPLDVETLKEEEESKRKVEKGKDKSCTRKRRKDDRSSEDSDDPGLFSTSTPKRRKPDTKPSFSSPVNKEDKKEILTLPVHEAQLPVTCGDKEGTLYRDKLSAGEKCILSHGRWFTPADFEKVAGKEKCKNWKSSIRCRNITLKKLIEEGHLQCPQRKNRKKTCVQKNMNKRFPVSSNKRNSADLETSSSLMEERDAEEEEEEDMADLSVFQAPSLPVTCVSLTGTLYKCRFASGSRGKCIRTEEKWFTPEEFVKQEPTLADGLWKKDILCHGKTINFLLQKEILRIHSLLCECVKCSTQEEDLLAQKNDDECYVCHSEGDLVCCDECPRAFHSHCHLPAVHGDSPGEWICTLCVLRNSQQWLDSNNMSEQEAFNAPVSQYILHCHYLLLCVYRKDIQKVFVEDPRQTVRRYSKFITEPMWLDRIKQKLDSRKYQTVGAFVSDFQLIFSNCSMFNKDNEFGRMGARLKQMFEEEFRKIFKITEEFTPKIIKGNYKDKHKIVYRFVCPYAGQFRCSLTRLVFVMESAGEVLYNTVSWDPRLLAGLGVMQPAGPLYDIKCFNGSISGLHLPHCEMFAEEKIDCLAVAHFTGGNVAIMNPLEVTEAYVKIDIHDLSLFGLIKRIFSHSPVIAQVLIFLRPITEGQEEKILDVHLLPWNVPVSEVENQHTEHCPITTTSKCSLILGKQYRLCCQTEESTVQPETEEFVFNLGPNYHPTFEVFVNARNDEVKLSLIDITEERAVWPPRRVLIRDTRPVHRRLPGVQFVDRHRSQLIQRVTSVMGIADVLRDRRMITVEMYNIIRAVESNHNKMRELFNALDSGGDHVKAEFYRLLVENEPYLANDLNN</sequence>
<dbReference type="InterPro" id="IPR000770">
    <property type="entry name" value="SAND_dom"/>
</dbReference>
<evidence type="ECO:0000259" key="18">
    <source>
        <dbReference type="PROSITE" id="PS50864"/>
    </source>
</evidence>
<organism evidence="21 22">
    <name type="scientific">Carassius auratus</name>
    <name type="common">Goldfish</name>
    <dbReference type="NCBI Taxonomy" id="7957"/>
    <lineage>
        <taxon>Eukaryota</taxon>
        <taxon>Metazoa</taxon>
        <taxon>Chordata</taxon>
        <taxon>Craniata</taxon>
        <taxon>Vertebrata</taxon>
        <taxon>Euteleostomi</taxon>
        <taxon>Actinopterygii</taxon>
        <taxon>Neopterygii</taxon>
        <taxon>Teleostei</taxon>
        <taxon>Ostariophysi</taxon>
        <taxon>Cypriniformes</taxon>
        <taxon>Cyprinidae</taxon>
        <taxon>Cyprininae</taxon>
        <taxon>Carassius</taxon>
    </lineage>
</organism>
<evidence type="ECO:0000259" key="16">
    <source>
        <dbReference type="PROSITE" id="PS50016"/>
    </source>
</evidence>
<dbReference type="PROSITE" id="PS50016">
    <property type="entry name" value="ZF_PHD_2"/>
    <property type="match status" value="1"/>
</dbReference>
<feature type="domain" description="SAND" evidence="18">
    <location>
        <begin position="367"/>
        <end position="450"/>
    </location>
</feature>
<dbReference type="PROSITE" id="PS50209">
    <property type="entry name" value="CARD"/>
    <property type="match status" value="1"/>
</dbReference>
<dbReference type="Pfam" id="PF03172">
    <property type="entry name" value="HSR"/>
    <property type="match status" value="1"/>
</dbReference>
<dbReference type="InterPro" id="IPR010919">
    <property type="entry name" value="SAND-like_dom_sf"/>
</dbReference>
<feature type="domain" description="FIIND" evidence="20">
    <location>
        <begin position="645"/>
        <end position="923"/>
    </location>
</feature>
<accession>A0A6P6JV26</accession>
<dbReference type="CDD" id="cd15541">
    <property type="entry name" value="PHD_TIF1_like"/>
    <property type="match status" value="1"/>
</dbReference>
<keyword evidence="6 13" id="KW-0863">Zinc-finger</keyword>
<dbReference type="SUPFAM" id="SSF47986">
    <property type="entry name" value="DEATH domain"/>
    <property type="match status" value="1"/>
</dbReference>
<evidence type="ECO:0000259" key="15">
    <source>
        <dbReference type="PROSITE" id="PS50014"/>
    </source>
</evidence>
<gene>
    <name evidence="22" type="primary">LOC113046749</name>
</gene>
<dbReference type="Pfam" id="PF01342">
    <property type="entry name" value="SAND"/>
    <property type="match status" value="2"/>
</dbReference>
<evidence type="ECO:0000256" key="14">
    <source>
        <dbReference type="SAM" id="MobiDB-lite"/>
    </source>
</evidence>
<evidence type="ECO:0000256" key="1">
    <source>
        <dbReference type="ARBA" id="ARBA00004514"/>
    </source>
</evidence>
<dbReference type="Gene3D" id="3.30.40.10">
    <property type="entry name" value="Zinc/RING finger domain, C3HC4 (zinc finger)"/>
    <property type="match status" value="1"/>
</dbReference>
<dbReference type="CDD" id="cd08330">
    <property type="entry name" value="CARD_ASC_NALP1"/>
    <property type="match status" value="1"/>
</dbReference>
<keyword evidence="8" id="KW-0391">Immunity</keyword>
<feature type="region of interest" description="Disordered" evidence="14">
    <location>
        <begin position="174"/>
        <end position="235"/>
    </location>
</feature>
<dbReference type="InterPro" id="IPR025307">
    <property type="entry name" value="FIIND_dom"/>
</dbReference>
<dbReference type="OrthoDB" id="1870062at2759"/>
<dbReference type="PANTHER" id="PTHR46386">
    <property type="entry name" value="NUCLEAR BODY PROTEIN SP140"/>
    <property type="match status" value="1"/>
</dbReference>
<dbReference type="SUPFAM" id="SSF47370">
    <property type="entry name" value="Bromodomain"/>
    <property type="match status" value="1"/>
</dbReference>
<dbReference type="Pfam" id="PF00439">
    <property type="entry name" value="Bromodomain"/>
    <property type="match status" value="1"/>
</dbReference>
<keyword evidence="21" id="KW-1185">Reference proteome</keyword>
<name>A0A6P6JV26_CARAU</name>
<dbReference type="PROSITE" id="PS51414">
    <property type="entry name" value="HSR"/>
    <property type="match status" value="1"/>
</dbReference>
<evidence type="ECO:0000313" key="22">
    <source>
        <dbReference type="RefSeq" id="XP_026063485.1"/>
    </source>
</evidence>
<comment type="subcellular location">
    <subcellularLocation>
        <location evidence="1">Cytoplasm</location>
        <location evidence="1">Cytosol</location>
    </subcellularLocation>
</comment>
<dbReference type="GO" id="GO:0000981">
    <property type="term" value="F:DNA-binding transcription factor activity, RNA polymerase II-specific"/>
    <property type="evidence" value="ECO:0007669"/>
    <property type="project" value="TreeGrafter"/>
</dbReference>
<dbReference type="Pfam" id="PF00619">
    <property type="entry name" value="CARD"/>
    <property type="match status" value="1"/>
</dbReference>
<dbReference type="GeneID" id="113046749"/>
<evidence type="ECO:0000259" key="19">
    <source>
        <dbReference type="PROSITE" id="PS51414"/>
    </source>
</evidence>
<dbReference type="GO" id="GO:0045087">
    <property type="term" value="P:innate immune response"/>
    <property type="evidence" value="ECO:0007669"/>
    <property type="project" value="UniProtKB-KW"/>
</dbReference>
<dbReference type="InterPro" id="IPR001965">
    <property type="entry name" value="Znf_PHD"/>
</dbReference>
<feature type="compositionally biased region" description="Basic and acidic residues" evidence="14">
    <location>
        <begin position="174"/>
        <end position="191"/>
    </location>
</feature>
<dbReference type="InterPro" id="IPR001487">
    <property type="entry name" value="Bromodomain"/>
</dbReference>
<keyword evidence="10" id="KW-0395">Inflammatory response</keyword>
<dbReference type="InterPro" id="IPR001315">
    <property type="entry name" value="CARD"/>
</dbReference>
<dbReference type="Gene3D" id="1.20.920.10">
    <property type="entry name" value="Bromodomain-like"/>
    <property type="match status" value="1"/>
</dbReference>
<dbReference type="PROSITE" id="PS51830">
    <property type="entry name" value="FIIND"/>
    <property type="match status" value="1"/>
</dbReference>
<keyword evidence="11" id="KW-0539">Nucleus</keyword>
<dbReference type="SMART" id="SM00249">
    <property type="entry name" value="PHD"/>
    <property type="match status" value="1"/>
</dbReference>
<evidence type="ECO:0000256" key="9">
    <source>
        <dbReference type="ARBA" id="ARBA00023117"/>
    </source>
</evidence>
<dbReference type="PROSITE" id="PS50864">
    <property type="entry name" value="SAND"/>
    <property type="match status" value="2"/>
</dbReference>
<feature type="domain" description="Bromo" evidence="15">
    <location>
        <begin position="530"/>
        <end position="626"/>
    </location>
</feature>
<dbReference type="InterPro" id="IPR013083">
    <property type="entry name" value="Znf_RING/FYVE/PHD"/>
</dbReference>
<dbReference type="SMART" id="SM00258">
    <property type="entry name" value="SAND"/>
    <property type="match status" value="2"/>
</dbReference>
<dbReference type="GO" id="GO:0005829">
    <property type="term" value="C:cytosol"/>
    <property type="evidence" value="ECO:0007669"/>
    <property type="project" value="UniProtKB-SubCell"/>
</dbReference>
<dbReference type="Pfam" id="PF23679">
    <property type="entry name" value="UPA-FIIND"/>
    <property type="match status" value="1"/>
</dbReference>
<dbReference type="SUPFAM" id="SSF57903">
    <property type="entry name" value="FYVE/PHD zinc finger"/>
    <property type="match status" value="1"/>
</dbReference>
<dbReference type="Pfam" id="PF13553">
    <property type="entry name" value="FIIND"/>
    <property type="match status" value="1"/>
</dbReference>
<dbReference type="InterPro" id="IPR004865">
    <property type="entry name" value="HSR_dom"/>
</dbReference>
<evidence type="ECO:0000256" key="2">
    <source>
        <dbReference type="ARBA" id="ARBA00022490"/>
    </source>
</evidence>
<dbReference type="SUPFAM" id="SSF63763">
    <property type="entry name" value="SAND domain-like"/>
    <property type="match status" value="2"/>
</dbReference>
<feature type="compositionally biased region" description="Basic and acidic residues" evidence="14">
    <location>
        <begin position="127"/>
        <end position="138"/>
    </location>
</feature>
<dbReference type="SMART" id="SM00297">
    <property type="entry name" value="BROMO"/>
    <property type="match status" value="1"/>
</dbReference>
<feature type="region of interest" description="Disordered" evidence="14">
    <location>
        <begin position="338"/>
        <end position="367"/>
    </location>
</feature>